<accession>A0ABZ0P9K4</accession>
<sequence length="94" mass="10552">MPTTRNQAGLDWEIVRPEDYSGGGVPLILFLKPFWLRARIQMFEIDGDAFLAVEFAYQKLATGQSLSIADLDNAVEEVYNIHRYKSSDGGPTTQ</sequence>
<dbReference type="GeneID" id="90644941"/>
<gene>
    <name evidence="1" type="ORF">RHO25_013174</name>
</gene>
<dbReference type="Proteomes" id="UP001302367">
    <property type="component" value="Chromosome 10"/>
</dbReference>
<proteinExistence type="predicted"/>
<organism evidence="1 2">
    <name type="scientific">Cercospora beticola</name>
    <name type="common">Sugarbeet leaf spot fungus</name>
    <dbReference type="NCBI Taxonomy" id="122368"/>
    <lineage>
        <taxon>Eukaryota</taxon>
        <taxon>Fungi</taxon>
        <taxon>Dikarya</taxon>
        <taxon>Ascomycota</taxon>
        <taxon>Pezizomycotina</taxon>
        <taxon>Dothideomycetes</taxon>
        <taxon>Dothideomycetidae</taxon>
        <taxon>Mycosphaerellales</taxon>
        <taxon>Mycosphaerellaceae</taxon>
        <taxon>Cercospora</taxon>
    </lineage>
</organism>
<protein>
    <submittedName>
        <fullName evidence="1">Uncharacterized protein</fullName>
    </submittedName>
</protein>
<dbReference type="RefSeq" id="XP_065459741.1">
    <property type="nucleotide sequence ID" value="XM_065603669.1"/>
</dbReference>
<evidence type="ECO:0000313" key="1">
    <source>
        <dbReference type="EMBL" id="WPB08508.1"/>
    </source>
</evidence>
<keyword evidence="2" id="KW-1185">Reference proteome</keyword>
<name>A0ABZ0P9K4_CERBT</name>
<dbReference type="EMBL" id="CP134193">
    <property type="protein sequence ID" value="WPB08508.1"/>
    <property type="molecule type" value="Genomic_DNA"/>
</dbReference>
<evidence type="ECO:0000313" key="2">
    <source>
        <dbReference type="Proteomes" id="UP001302367"/>
    </source>
</evidence>
<reference evidence="1 2" key="1">
    <citation type="submission" date="2023-09" db="EMBL/GenBank/DDBJ databases">
        <title>Complete-Gapless Cercospora beticola genome.</title>
        <authorList>
            <person name="Wyatt N.A."/>
            <person name="Spanner R.E."/>
            <person name="Bolton M.D."/>
        </authorList>
    </citation>
    <scope>NUCLEOTIDE SEQUENCE [LARGE SCALE GENOMIC DNA]</scope>
    <source>
        <strain evidence="1">Cb09-40</strain>
    </source>
</reference>